<comment type="subcellular location">
    <subcellularLocation>
        <location evidence="1">Cell membrane</location>
        <topology evidence="1">Multi-pass membrane protein</topology>
    </subcellularLocation>
</comment>
<reference evidence="7 8" key="1">
    <citation type="submission" date="2017-04" db="EMBL/GenBank/DDBJ databases">
        <authorList>
            <person name="Afonso C.L."/>
            <person name="Miller P.J."/>
            <person name="Scott M.A."/>
            <person name="Spackman E."/>
            <person name="Goraichik I."/>
            <person name="Dimitrov K.M."/>
            <person name="Suarez D.L."/>
            <person name="Swayne D.E."/>
        </authorList>
    </citation>
    <scope>NUCLEOTIDE SEQUENCE [LARGE SCALE GENOMIC DNA]</scope>
    <source>
        <strain evidence="7 8">N3/975</strain>
    </source>
</reference>
<keyword evidence="4 6" id="KW-1133">Transmembrane helix</keyword>
<evidence type="ECO:0000256" key="1">
    <source>
        <dbReference type="ARBA" id="ARBA00004651"/>
    </source>
</evidence>
<keyword evidence="3 6" id="KW-0812">Transmembrane</keyword>
<accession>A0A1X7HM42</accession>
<feature type="transmembrane region" description="Helical" evidence="6">
    <location>
        <begin position="6"/>
        <end position="27"/>
    </location>
</feature>
<dbReference type="InterPro" id="IPR003841">
    <property type="entry name" value="Na/Pi_transpt"/>
</dbReference>
<keyword evidence="2" id="KW-1003">Cell membrane</keyword>
<evidence type="ECO:0000256" key="5">
    <source>
        <dbReference type="ARBA" id="ARBA00023136"/>
    </source>
</evidence>
<proteinExistence type="predicted"/>
<dbReference type="GO" id="GO:0044341">
    <property type="term" value="P:sodium-dependent phosphate transport"/>
    <property type="evidence" value="ECO:0007669"/>
    <property type="project" value="InterPro"/>
</dbReference>
<dbReference type="Proteomes" id="UP000192940">
    <property type="component" value="Chromosome I"/>
</dbReference>
<dbReference type="RefSeq" id="WP_208915107.1">
    <property type="nucleotide sequence ID" value="NZ_LT840184.1"/>
</dbReference>
<dbReference type="NCBIfam" id="NF037997">
    <property type="entry name" value="Na_Pi_symport"/>
    <property type="match status" value="1"/>
</dbReference>
<dbReference type="PANTHER" id="PTHR10010:SF46">
    <property type="entry name" value="SODIUM-DEPENDENT PHOSPHATE TRANSPORT PROTEIN 2B"/>
    <property type="match status" value="1"/>
</dbReference>
<gene>
    <name evidence="7" type="ORF">SAMN05661091_4337</name>
</gene>
<feature type="transmembrane region" description="Helical" evidence="6">
    <location>
        <begin position="268"/>
        <end position="287"/>
    </location>
</feature>
<evidence type="ECO:0000313" key="8">
    <source>
        <dbReference type="Proteomes" id="UP000192940"/>
    </source>
</evidence>
<feature type="transmembrane region" description="Helical" evidence="6">
    <location>
        <begin position="66"/>
        <end position="89"/>
    </location>
</feature>
<dbReference type="PANTHER" id="PTHR10010">
    <property type="entry name" value="SOLUTE CARRIER FAMILY 34 SODIUM PHOSPHATE , MEMBER 2-RELATED"/>
    <property type="match status" value="1"/>
</dbReference>
<evidence type="ECO:0000256" key="4">
    <source>
        <dbReference type="ARBA" id="ARBA00022989"/>
    </source>
</evidence>
<name>A0A1X7HM42_9BACL</name>
<feature type="transmembrane region" description="Helical" evidence="6">
    <location>
        <begin position="299"/>
        <end position="317"/>
    </location>
</feature>
<feature type="transmembrane region" description="Helical" evidence="6">
    <location>
        <begin position="147"/>
        <end position="169"/>
    </location>
</feature>
<feature type="transmembrane region" description="Helical" evidence="6">
    <location>
        <begin position="109"/>
        <end position="127"/>
    </location>
</feature>
<dbReference type="GO" id="GO:0005886">
    <property type="term" value="C:plasma membrane"/>
    <property type="evidence" value="ECO:0007669"/>
    <property type="project" value="UniProtKB-SubCell"/>
</dbReference>
<evidence type="ECO:0000256" key="3">
    <source>
        <dbReference type="ARBA" id="ARBA00022692"/>
    </source>
</evidence>
<dbReference type="GO" id="GO:0005436">
    <property type="term" value="F:sodium:phosphate symporter activity"/>
    <property type="evidence" value="ECO:0007669"/>
    <property type="project" value="InterPro"/>
</dbReference>
<organism evidence="7 8">
    <name type="scientific">Paenibacillus uliginis N3/975</name>
    <dbReference type="NCBI Taxonomy" id="1313296"/>
    <lineage>
        <taxon>Bacteria</taxon>
        <taxon>Bacillati</taxon>
        <taxon>Bacillota</taxon>
        <taxon>Bacilli</taxon>
        <taxon>Bacillales</taxon>
        <taxon>Paenibacillaceae</taxon>
        <taxon>Paenibacillus</taxon>
    </lineage>
</organism>
<keyword evidence="5 6" id="KW-0472">Membrane</keyword>
<dbReference type="Pfam" id="PF02690">
    <property type="entry name" value="Na_Pi_cotrans"/>
    <property type="match status" value="2"/>
</dbReference>
<evidence type="ECO:0000256" key="2">
    <source>
        <dbReference type="ARBA" id="ARBA00022475"/>
    </source>
</evidence>
<sequence>MFSTFWFPVTYGLVVFLLGMKVMEISLQRFAGPMLHQWLNKATSTPLKGMMTSTGLTALLQSSTAVTVLAIGFANAGLLNYAGTLGIILGTNIGTTLTTELISLQIGQAALPLLILSLMVWTAAVILSERLPSRLVELRSRFEKTQFLCLALAGFALVLLGIRVMQSIGPSLQQLGVFQWFLDHASRSILWGILAGAALTALMHSSAAVIAMAMSLAVSGVLPPTLGVAIVLGSNVGTCVTALIAAIGSSQAGRFVAWSHLGLNVGGAVLFVPFIGTLAAVSSWLAVDPGSQIAHAQTIFNVVCSLLALPLCYLPLWRKDSKSS</sequence>
<feature type="transmembrane region" description="Helical" evidence="6">
    <location>
        <begin position="226"/>
        <end position="248"/>
    </location>
</feature>
<evidence type="ECO:0000256" key="6">
    <source>
        <dbReference type="SAM" id="Phobius"/>
    </source>
</evidence>
<keyword evidence="8" id="KW-1185">Reference proteome</keyword>
<protein>
    <submittedName>
        <fullName evidence="7">Phosphate:Na+ symporter</fullName>
    </submittedName>
</protein>
<feature type="transmembrane region" description="Helical" evidence="6">
    <location>
        <begin position="189"/>
        <end position="214"/>
    </location>
</feature>
<dbReference type="EMBL" id="LT840184">
    <property type="protein sequence ID" value="SMF88589.1"/>
    <property type="molecule type" value="Genomic_DNA"/>
</dbReference>
<dbReference type="STRING" id="1313296.SAMN05661091_4337"/>
<dbReference type="AlphaFoldDB" id="A0A1X7HM42"/>
<evidence type="ECO:0000313" key="7">
    <source>
        <dbReference type="EMBL" id="SMF88589.1"/>
    </source>
</evidence>